<feature type="transmembrane region" description="Helical" evidence="13">
    <location>
        <begin position="40"/>
        <end position="62"/>
    </location>
</feature>
<dbReference type="RefSeq" id="WP_046216807.1">
    <property type="nucleotide sequence ID" value="NZ_CP011974.1"/>
</dbReference>
<evidence type="ECO:0000256" key="13">
    <source>
        <dbReference type="SAM" id="Phobius"/>
    </source>
</evidence>
<keyword evidence="10" id="KW-0406">Ion transport</keyword>
<dbReference type="InterPro" id="IPR044644">
    <property type="entry name" value="DinF-like"/>
</dbReference>
<feature type="transmembrane region" description="Helical" evidence="13">
    <location>
        <begin position="348"/>
        <end position="369"/>
    </location>
</feature>
<evidence type="ECO:0000256" key="6">
    <source>
        <dbReference type="ARBA" id="ARBA00022449"/>
    </source>
</evidence>
<evidence type="ECO:0000313" key="14">
    <source>
        <dbReference type="EMBL" id="AKO91772.1"/>
    </source>
</evidence>
<keyword evidence="7" id="KW-1003">Cell membrane</keyword>
<keyword evidence="11 13" id="KW-0472">Membrane</keyword>
<feature type="transmembrane region" description="Helical" evidence="13">
    <location>
        <begin position="125"/>
        <end position="148"/>
    </location>
</feature>
<evidence type="ECO:0000256" key="4">
    <source>
        <dbReference type="ARBA" id="ARBA00020268"/>
    </source>
</evidence>
<dbReference type="KEGG" id="beo:BEH_06430"/>
<evidence type="ECO:0000256" key="1">
    <source>
        <dbReference type="ARBA" id="ARBA00003408"/>
    </source>
</evidence>
<keyword evidence="6" id="KW-0050">Antiport</keyword>
<evidence type="ECO:0000256" key="5">
    <source>
        <dbReference type="ARBA" id="ARBA00022448"/>
    </source>
</evidence>
<dbReference type="InterPro" id="IPR048279">
    <property type="entry name" value="MdtK-like"/>
</dbReference>
<feature type="transmembrane region" description="Helical" evidence="13">
    <location>
        <begin position="236"/>
        <end position="255"/>
    </location>
</feature>
<dbReference type="Proteomes" id="UP000036202">
    <property type="component" value="Chromosome"/>
</dbReference>
<protein>
    <recommendedName>
        <fullName evidence="4">Probable multidrug resistance protein NorM</fullName>
    </recommendedName>
    <alternativeName>
        <fullName evidence="12">Multidrug-efflux transporter</fullName>
    </alternativeName>
</protein>
<evidence type="ECO:0000256" key="3">
    <source>
        <dbReference type="ARBA" id="ARBA00010199"/>
    </source>
</evidence>
<dbReference type="GO" id="GO:0006811">
    <property type="term" value="P:monoatomic ion transport"/>
    <property type="evidence" value="ECO:0007669"/>
    <property type="project" value="UniProtKB-KW"/>
</dbReference>
<evidence type="ECO:0000256" key="7">
    <source>
        <dbReference type="ARBA" id="ARBA00022475"/>
    </source>
</evidence>
<dbReference type="InterPro" id="IPR002528">
    <property type="entry name" value="MATE_fam"/>
</dbReference>
<feature type="transmembrane region" description="Helical" evidence="13">
    <location>
        <begin position="267"/>
        <end position="290"/>
    </location>
</feature>
<sequence>MRHKEYLSLAIPLMLSTMTTPILGAVDTAVVGHVSGATYIGAVAIGSLIFSTIYWLFGFLRVSTSGFSAQAVGKGAKEELLHALTRPIFLALLVGVSFILLQWPIGKIALMVIKPSQEIQKLALNYFYIRIWGAPFALITYVILGFLIGTGRVKVSLFLQIGMNVLNIVLDFLFVQGFGWAVKGVAFATLIAEVAGAGVGMIIIAQTFNLSLKKWSFVSAADFSSFKKMLEVNRDLFIRTFCLIVMYNMFTAKGADFGTEILAANAILLQIQFIMAYCLDGFANATSIVVGRAVGSNNESLYNKGLSLTTYWGLIVVCFLSLGYFFMDSALFSLFTNDMSTIEVAKEYSFWLTLFPFATGAGLLFYGVFTGATRAKPIRNSTIFALFFFLTAYFLLPPFYGNHGLWIAFLVFNTGRSLFLIASLPKLKKQVLTKGMSV</sequence>
<dbReference type="CDD" id="cd13136">
    <property type="entry name" value="MATE_DinF_like"/>
    <property type="match status" value="1"/>
</dbReference>
<evidence type="ECO:0000313" key="15">
    <source>
        <dbReference type="Proteomes" id="UP000036202"/>
    </source>
</evidence>
<comment type="subcellular location">
    <subcellularLocation>
        <location evidence="2">Cell membrane</location>
        <topology evidence="2">Multi-pass membrane protein</topology>
    </subcellularLocation>
</comment>
<keyword evidence="8 13" id="KW-0812">Transmembrane</keyword>
<proteinExistence type="inferred from homology"/>
<comment type="function">
    <text evidence="1">Multidrug efflux pump.</text>
</comment>
<dbReference type="NCBIfam" id="TIGR00797">
    <property type="entry name" value="matE"/>
    <property type="match status" value="1"/>
</dbReference>
<comment type="similarity">
    <text evidence="3">Belongs to the multi antimicrobial extrusion (MATE) (TC 2.A.66.1) family.</text>
</comment>
<dbReference type="PANTHER" id="PTHR43298:SF2">
    <property type="entry name" value="FMN_FAD EXPORTER YEEO-RELATED"/>
    <property type="match status" value="1"/>
</dbReference>
<dbReference type="InterPro" id="IPR050222">
    <property type="entry name" value="MATE_MdtK"/>
</dbReference>
<accession>A0A0H4KCF8</accession>
<evidence type="ECO:0000256" key="9">
    <source>
        <dbReference type="ARBA" id="ARBA00022989"/>
    </source>
</evidence>
<keyword evidence="9 13" id="KW-1133">Transmembrane helix</keyword>
<feature type="transmembrane region" description="Helical" evidence="13">
    <location>
        <begin position="184"/>
        <end position="205"/>
    </location>
</feature>
<gene>
    <name evidence="14" type="ORF">BEH_06430</name>
</gene>
<evidence type="ECO:0000256" key="8">
    <source>
        <dbReference type="ARBA" id="ARBA00022692"/>
    </source>
</evidence>
<dbReference type="PATRIC" id="fig|135735.6.peg.1290"/>
<feature type="transmembrane region" description="Helical" evidence="13">
    <location>
        <begin position="155"/>
        <end position="178"/>
    </location>
</feature>
<feature type="transmembrane region" description="Helical" evidence="13">
    <location>
        <begin position="381"/>
        <end position="400"/>
    </location>
</feature>
<reference evidence="14 15" key="1">
    <citation type="journal article" date="2015" name="PLoS ONE">
        <title>Genome Sequence of Bacillus endophyticus and Analysis of Its Companion Mechanism in the Ketogulonigenium vulgare-Bacillus Strain Consortium.</title>
        <authorList>
            <person name="Jia N."/>
            <person name="Du J."/>
            <person name="Ding M.Z."/>
            <person name="Gao F."/>
            <person name="Yuan Y.J."/>
        </authorList>
    </citation>
    <scope>NUCLEOTIDE SEQUENCE [LARGE SCALE GENOMIC DNA]</scope>
    <source>
        <strain evidence="14 15">Hbe603</strain>
    </source>
</reference>
<organism evidence="14 15">
    <name type="scientific">Priestia filamentosa</name>
    <dbReference type="NCBI Taxonomy" id="1402861"/>
    <lineage>
        <taxon>Bacteria</taxon>
        <taxon>Bacillati</taxon>
        <taxon>Bacillota</taxon>
        <taxon>Bacilli</taxon>
        <taxon>Bacillales</taxon>
        <taxon>Bacillaceae</taxon>
        <taxon>Priestia</taxon>
    </lineage>
</organism>
<dbReference type="GO" id="GO:0042910">
    <property type="term" value="F:xenobiotic transmembrane transporter activity"/>
    <property type="evidence" value="ECO:0007669"/>
    <property type="project" value="InterPro"/>
</dbReference>
<dbReference type="PIRSF" id="PIRSF006603">
    <property type="entry name" value="DinF"/>
    <property type="match status" value="1"/>
</dbReference>
<dbReference type="OrthoDB" id="9776324at2"/>
<feature type="transmembrane region" description="Helical" evidence="13">
    <location>
        <begin position="83"/>
        <end position="105"/>
    </location>
</feature>
<evidence type="ECO:0000256" key="12">
    <source>
        <dbReference type="ARBA" id="ARBA00031636"/>
    </source>
</evidence>
<dbReference type="Pfam" id="PF01554">
    <property type="entry name" value="MatE"/>
    <property type="match status" value="2"/>
</dbReference>
<dbReference type="EMBL" id="CP011974">
    <property type="protein sequence ID" value="AKO91772.1"/>
    <property type="molecule type" value="Genomic_DNA"/>
</dbReference>
<dbReference type="PANTHER" id="PTHR43298">
    <property type="entry name" value="MULTIDRUG RESISTANCE PROTEIN NORM-RELATED"/>
    <property type="match status" value="1"/>
</dbReference>
<name>A0A0H4KCF8_9BACI</name>
<feature type="transmembrane region" description="Helical" evidence="13">
    <location>
        <begin position="406"/>
        <end position="424"/>
    </location>
</feature>
<dbReference type="AlphaFoldDB" id="A0A0H4KCF8"/>
<evidence type="ECO:0000256" key="2">
    <source>
        <dbReference type="ARBA" id="ARBA00004651"/>
    </source>
</evidence>
<dbReference type="GO" id="GO:0005886">
    <property type="term" value="C:plasma membrane"/>
    <property type="evidence" value="ECO:0007669"/>
    <property type="project" value="UniProtKB-SubCell"/>
</dbReference>
<keyword evidence="5" id="KW-0813">Transport</keyword>
<evidence type="ECO:0000256" key="10">
    <source>
        <dbReference type="ARBA" id="ARBA00023065"/>
    </source>
</evidence>
<feature type="transmembrane region" description="Helical" evidence="13">
    <location>
        <begin position="311"/>
        <end position="336"/>
    </location>
</feature>
<keyword evidence="15" id="KW-1185">Reference proteome</keyword>
<evidence type="ECO:0000256" key="11">
    <source>
        <dbReference type="ARBA" id="ARBA00023136"/>
    </source>
</evidence>
<reference evidence="15" key="2">
    <citation type="submission" date="2015-06" db="EMBL/GenBank/DDBJ databases">
        <title>Genome Sequence of Bacillus endophyticus and Analysis of its Companion Mechanism in the Ketogulonigenium vulgare-Bacillus strain Consortium.</title>
        <authorList>
            <person name="Jia N."/>
            <person name="Du J."/>
            <person name="Ding M.-Z."/>
            <person name="Gao F."/>
            <person name="Yuan Y.-J."/>
        </authorList>
    </citation>
    <scope>NUCLEOTIDE SEQUENCE [LARGE SCALE GENOMIC DNA]</scope>
    <source>
        <strain evidence="15">Hbe603</strain>
    </source>
</reference>
<dbReference type="GO" id="GO:0015297">
    <property type="term" value="F:antiporter activity"/>
    <property type="evidence" value="ECO:0007669"/>
    <property type="project" value="UniProtKB-KW"/>
</dbReference>